<protein>
    <submittedName>
        <fullName evidence="2">Uncharacterized protein</fullName>
    </submittedName>
</protein>
<proteinExistence type="predicted"/>
<dbReference type="Proteomes" id="UP000035929">
    <property type="component" value="Unassembled WGS sequence"/>
</dbReference>
<gene>
    <name evidence="2" type="ORF">VP06_17570</name>
</gene>
<keyword evidence="1" id="KW-0472">Membrane</keyword>
<reference evidence="2 3" key="1">
    <citation type="submission" date="2015-03" db="EMBL/GenBank/DDBJ databases">
        <title>Genome sequencing of Methylobacterium aquaticum DSM16371 type strain.</title>
        <authorList>
            <person name="Chaudhry V."/>
            <person name="Patil P.B."/>
        </authorList>
    </citation>
    <scope>NUCLEOTIDE SEQUENCE [LARGE SCALE GENOMIC DNA]</scope>
    <source>
        <strain evidence="2 3">DSM 16371</strain>
    </source>
</reference>
<accession>A0A0J6SFP9</accession>
<dbReference type="PATRIC" id="fig|270351.6.peg.1089"/>
<dbReference type="RefSeq" id="WP_048465062.1">
    <property type="nucleotide sequence ID" value="NZ_LABX01000135.1"/>
</dbReference>
<organism evidence="2 3">
    <name type="scientific">Methylobacterium aquaticum</name>
    <dbReference type="NCBI Taxonomy" id="270351"/>
    <lineage>
        <taxon>Bacteria</taxon>
        <taxon>Pseudomonadati</taxon>
        <taxon>Pseudomonadota</taxon>
        <taxon>Alphaproteobacteria</taxon>
        <taxon>Hyphomicrobiales</taxon>
        <taxon>Methylobacteriaceae</taxon>
        <taxon>Methylobacterium</taxon>
    </lineage>
</organism>
<feature type="transmembrane region" description="Helical" evidence="1">
    <location>
        <begin position="107"/>
        <end position="125"/>
    </location>
</feature>
<evidence type="ECO:0000313" key="3">
    <source>
        <dbReference type="Proteomes" id="UP000035929"/>
    </source>
</evidence>
<comment type="caution">
    <text evidence="2">The sequence shown here is derived from an EMBL/GenBank/DDBJ whole genome shotgun (WGS) entry which is preliminary data.</text>
</comment>
<evidence type="ECO:0000256" key="1">
    <source>
        <dbReference type="SAM" id="Phobius"/>
    </source>
</evidence>
<feature type="transmembrane region" description="Helical" evidence="1">
    <location>
        <begin position="131"/>
        <end position="151"/>
    </location>
</feature>
<dbReference type="AlphaFoldDB" id="A0A0J6SFP9"/>
<name>A0A0J6SFP9_9HYPH</name>
<keyword evidence="1" id="KW-0812">Transmembrane</keyword>
<evidence type="ECO:0000313" key="2">
    <source>
        <dbReference type="EMBL" id="KMO32494.1"/>
    </source>
</evidence>
<dbReference type="EMBL" id="LABX01000135">
    <property type="protein sequence ID" value="KMO32494.1"/>
    <property type="molecule type" value="Genomic_DNA"/>
</dbReference>
<sequence>MGAVVLNDDEFTEGLVRRTAAGAVTPLVRFVEWLFGPWAPGLDLGLCLFAAGWGGMMLGKPEMFDRGQFVGMQWLHDEIWIGFFLLLTLTHAAGCLRPYWRSLRVGACLLSAWIWISVSLSLFRVEMTTGVLAYCIVGVGALCGGIYIAGLPRKAV</sequence>
<feature type="transmembrane region" description="Helical" evidence="1">
    <location>
        <begin position="38"/>
        <end position="59"/>
    </location>
</feature>
<keyword evidence="1" id="KW-1133">Transmembrane helix</keyword>
<dbReference type="OrthoDB" id="9938940at2"/>
<feature type="transmembrane region" description="Helical" evidence="1">
    <location>
        <begin position="79"/>
        <end position="100"/>
    </location>
</feature>